<comment type="caution">
    <text evidence="10">The sequence shown here is derived from an EMBL/GenBank/DDBJ whole genome shotgun (WGS) entry which is preliminary data.</text>
</comment>
<dbReference type="OrthoDB" id="8748954at2759"/>
<dbReference type="PANTHER" id="PTHR45678:SF9">
    <property type="entry name" value="CALCIUM-BINDING MITOCHONDRIAL CARRIER PROTEIN ARALAR1"/>
    <property type="match status" value="1"/>
</dbReference>
<dbReference type="GO" id="GO:0043490">
    <property type="term" value="P:malate-aspartate shuttle"/>
    <property type="evidence" value="ECO:0007669"/>
    <property type="project" value="TreeGrafter"/>
</dbReference>
<accession>Q4RBJ8</accession>
<evidence type="ECO:0000256" key="8">
    <source>
        <dbReference type="PROSITE-ProRule" id="PRU00282"/>
    </source>
</evidence>
<dbReference type="PANTHER" id="PTHR45678">
    <property type="entry name" value="MITOCHONDRIAL 2-OXODICARBOXYLATE CARRIER 1-RELATED"/>
    <property type="match status" value="1"/>
</dbReference>
<evidence type="ECO:0000256" key="2">
    <source>
        <dbReference type="ARBA" id="ARBA00006375"/>
    </source>
</evidence>
<evidence type="ECO:0000256" key="3">
    <source>
        <dbReference type="ARBA" id="ARBA00022692"/>
    </source>
</evidence>
<dbReference type="KEGG" id="tng:GSTEN00038653G001"/>
<gene>
    <name evidence="10" type="ORF">GSTENG00038653001</name>
</gene>
<sequence length="64" mass="6789">LSLLDVSSGVPAASLVTPADVIKTRLQVAARAGQTTYNGVIDCFQKILKEEGFRAFWKGAGGKH</sequence>
<dbReference type="GO" id="GO:0005313">
    <property type="term" value="F:L-glutamate transmembrane transporter activity"/>
    <property type="evidence" value="ECO:0007669"/>
    <property type="project" value="TreeGrafter"/>
</dbReference>
<keyword evidence="6" id="KW-0496">Mitochondrion</keyword>
<reference evidence="10" key="1">
    <citation type="journal article" date="2004" name="Nature">
        <title>Genome duplication in the teleost fish Tetraodon nigroviridis reveals the early vertebrate proto-karyotype.</title>
        <authorList>
            <person name="Jaillon O."/>
            <person name="Aury J.-M."/>
            <person name="Brunet F."/>
            <person name="Petit J.-L."/>
            <person name="Stange-Thomann N."/>
            <person name="Mauceli E."/>
            <person name="Bouneau L."/>
            <person name="Fischer C."/>
            <person name="Ozouf-Costaz C."/>
            <person name="Bernot A."/>
            <person name="Nicaud S."/>
            <person name="Jaffe D."/>
            <person name="Fisher S."/>
            <person name="Lutfalla G."/>
            <person name="Dossat C."/>
            <person name="Segurens B."/>
            <person name="Dasilva C."/>
            <person name="Salanoubat M."/>
            <person name="Levy M."/>
            <person name="Boudet N."/>
            <person name="Castellano S."/>
            <person name="Anthouard V."/>
            <person name="Jubin C."/>
            <person name="Castelli V."/>
            <person name="Katinka M."/>
            <person name="Vacherie B."/>
            <person name="Biemont C."/>
            <person name="Skalli Z."/>
            <person name="Cattolico L."/>
            <person name="Poulain J."/>
            <person name="De Berardinis V."/>
            <person name="Cruaud C."/>
            <person name="Duprat S."/>
            <person name="Brottier P."/>
            <person name="Coutanceau J.-P."/>
            <person name="Gouzy J."/>
            <person name="Parra G."/>
            <person name="Lardier G."/>
            <person name="Chapple C."/>
            <person name="McKernan K.J."/>
            <person name="McEwan P."/>
            <person name="Bosak S."/>
            <person name="Kellis M."/>
            <person name="Volff J.-N."/>
            <person name="Guigo R."/>
            <person name="Zody M.C."/>
            <person name="Mesirov J."/>
            <person name="Lindblad-Toh K."/>
            <person name="Birren B."/>
            <person name="Nusbaum C."/>
            <person name="Kahn D."/>
            <person name="Robinson-Rechavi M."/>
            <person name="Laudet V."/>
            <person name="Schachter V."/>
            <person name="Quetier F."/>
            <person name="Saurin W."/>
            <person name="Scarpelli C."/>
            <person name="Wincker P."/>
            <person name="Lander E.S."/>
            <person name="Weissenbach J."/>
            <person name="Roest Crollius H."/>
        </authorList>
    </citation>
    <scope>NUCLEOTIDE SEQUENCE [LARGE SCALE GENOMIC DNA]</scope>
</reference>
<dbReference type="GO" id="GO:0005743">
    <property type="term" value="C:mitochondrial inner membrane"/>
    <property type="evidence" value="ECO:0007669"/>
    <property type="project" value="UniProtKB-SubCell"/>
</dbReference>
<comment type="similarity">
    <text evidence="2 9">Belongs to the mitochondrial carrier (TC 2.A.29) family.</text>
</comment>
<proteinExistence type="inferred from homology"/>
<feature type="non-terminal residue" evidence="10">
    <location>
        <position position="64"/>
    </location>
</feature>
<evidence type="ECO:0000256" key="5">
    <source>
        <dbReference type="ARBA" id="ARBA00022989"/>
    </source>
</evidence>
<dbReference type="AlphaFoldDB" id="Q4RBJ8"/>
<dbReference type="InterPro" id="IPR018108">
    <property type="entry name" value="MCP_transmembrane"/>
</dbReference>
<keyword evidence="7 8" id="KW-0472">Membrane</keyword>
<dbReference type="SUPFAM" id="SSF103506">
    <property type="entry name" value="Mitochondrial carrier"/>
    <property type="match status" value="1"/>
</dbReference>
<name>Q4RBJ8_TETNG</name>
<dbReference type="InterPro" id="IPR023395">
    <property type="entry name" value="MCP_dom_sf"/>
</dbReference>
<organism evidence="10">
    <name type="scientific">Tetraodon nigroviridis</name>
    <name type="common">Spotted green pufferfish</name>
    <name type="synonym">Chelonodon nigroviridis</name>
    <dbReference type="NCBI Taxonomy" id="99883"/>
    <lineage>
        <taxon>Eukaryota</taxon>
        <taxon>Metazoa</taxon>
        <taxon>Chordata</taxon>
        <taxon>Craniata</taxon>
        <taxon>Vertebrata</taxon>
        <taxon>Euteleostomi</taxon>
        <taxon>Actinopterygii</taxon>
        <taxon>Neopterygii</taxon>
        <taxon>Teleostei</taxon>
        <taxon>Neoteleostei</taxon>
        <taxon>Acanthomorphata</taxon>
        <taxon>Eupercaria</taxon>
        <taxon>Tetraodontiformes</taxon>
        <taxon>Tetradontoidea</taxon>
        <taxon>Tetraodontidae</taxon>
        <taxon>Tetraodon</taxon>
    </lineage>
</organism>
<keyword evidence="9" id="KW-0813">Transport</keyword>
<keyword evidence="3 8" id="KW-0812">Transmembrane</keyword>
<evidence type="ECO:0000256" key="1">
    <source>
        <dbReference type="ARBA" id="ARBA00004448"/>
    </source>
</evidence>
<evidence type="ECO:0000256" key="9">
    <source>
        <dbReference type="RuleBase" id="RU000488"/>
    </source>
</evidence>
<evidence type="ECO:0000256" key="6">
    <source>
        <dbReference type="ARBA" id="ARBA00023128"/>
    </source>
</evidence>
<dbReference type="EMBL" id="CAAE01021337">
    <property type="protein sequence ID" value="CAG14235.1"/>
    <property type="molecule type" value="Genomic_DNA"/>
</dbReference>
<comment type="subcellular location">
    <subcellularLocation>
        <location evidence="1">Mitochondrion inner membrane</location>
        <topology evidence="1">Multi-pass membrane protein</topology>
    </subcellularLocation>
</comment>
<dbReference type="PROSITE" id="PS50920">
    <property type="entry name" value="SOLCAR"/>
    <property type="match status" value="1"/>
</dbReference>
<protein>
    <submittedName>
        <fullName evidence="10">(spotted green pufferfish) hypothetical protein</fullName>
    </submittedName>
</protein>
<evidence type="ECO:0000256" key="7">
    <source>
        <dbReference type="ARBA" id="ARBA00023136"/>
    </source>
</evidence>
<evidence type="ECO:0000256" key="4">
    <source>
        <dbReference type="ARBA" id="ARBA00022792"/>
    </source>
</evidence>
<feature type="non-terminal residue" evidence="10">
    <location>
        <position position="1"/>
    </location>
</feature>
<dbReference type="InterPro" id="IPR051028">
    <property type="entry name" value="Mito_Solute_Carrier"/>
</dbReference>
<dbReference type="Gene3D" id="1.50.40.10">
    <property type="entry name" value="Mitochondrial carrier domain"/>
    <property type="match status" value="1"/>
</dbReference>
<reference evidence="10" key="2">
    <citation type="submission" date="2004-02" db="EMBL/GenBank/DDBJ databases">
        <authorList>
            <consortium name="Genoscope"/>
            <consortium name="Whitehead Institute Centre for Genome Research"/>
        </authorList>
    </citation>
    <scope>NUCLEOTIDE SEQUENCE</scope>
</reference>
<evidence type="ECO:0000313" key="10">
    <source>
        <dbReference type="EMBL" id="CAG14235.1"/>
    </source>
</evidence>
<keyword evidence="5" id="KW-1133">Transmembrane helix</keyword>
<feature type="repeat" description="Solcar" evidence="8">
    <location>
        <begin position="1"/>
        <end position="64"/>
    </location>
</feature>
<dbReference type="Pfam" id="PF00153">
    <property type="entry name" value="Mito_carr"/>
    <property type="match status" value="1"/>
</dbReference>
<dbReference type="GO" id="GO:0015183">
    <property type="term" value="F:L-aspartate transmembrane transporter activity"/>
    <property type="evidence" value="ECO:0007669"/>
    <property type="project" value="TreeGrafter"/>
</dbReference>
<keyword evidence="4" id="KW-0999">Mitochondrion inner membrane</keyword>